<dbReference type="Proteomes" id="UP001221898">
    <property type="component" value="Unassembled WGS sequence"/>
</dbReference>
<dbReference type="Pfam" id="PF00852">
    <property type="entry name" value="Glyco_transf_10"/>
    <property type="match status" value="1"/>
</dbReference>
<gene>
    <name evidence="15" type="ORF">AAFF_G00027510</name>
</gene>
<keyword evidence="8 12" id="KW-1133">Transmembrane helix</keyword>
<feature type="transmembrane region" description="Helical" evidence="12">
    <location>
        <begin position="69"/>
        <end position="93"/>
    </location>
</feature>
<feature type="domain" description="Fucosyltransferase C-terminal" evidence="13">
    <location>
        <begin position="239"/>
        <end position="412"/>
    </location>
</feature>
<name>A0AAD7S4U8_9TELE</name>
<comment type="subcellular location">
    <subcellularLocation>
        <location evidence="12">Golgi apparatus</location>
        <location evidence="12">Golgi stack membrane</location>
        <topology evidence="12">Single-pass type II membrane protein</topology>
    </subcellularLocation>
    <subcellularLocation>
        <location evidence="1">Membrane</location>
        <topology evidence="1">Single-pass membrane protein</topology>
    </subcellularLocation>
</comment>
<dbReference type="PANTHER" id="PTHR11929">
    <property type="entry name" value="ALPHA- 1,3 -FUCOSYLTRANSFERASE"/>
    <property type="match status" value="1"/>
</dbReference>
<dbReference type="GO" id="GO:0046920">
    <property type="term" value="F:alpha-(1-&gt;3)-fucosyltransferase activity"/>
    <property type="evidence" value="ECO:0007669"/>
    <property type="project" value="TreeGrafter"/>
</dbReference>
<evidence type="ECO:0000256" key="6">
    <source>
        <dbReference type="ARBA" id="ARBA00022692"/>
    </source>
</evidence>
<evidence type="ECO:0000256" key="12">
    <source>
        <dbReference type="RuleBase" id="RU003832"/>
    </source>
</evidence>
<proteinExistence type="inferred from homology"/>
<evidence type="ECO:0000256" key="9">
    <source>
        <dbReference type="ARBA" id="ARBA00023136"/>
    </source>
</evidence>
<reference evidence="15" key="1">
    <citation type="journal article" date="2023" name="Science">
        <title>Genome structures resolve the early diversification of teleost fishes.</title>
        <authorList>
            <person name="Parey E."/>
            <person name="Louis A."/>
            <person name="Montfort J."/>
            <person name="Bouchez O."/>
            <person name="Roques C."/>
            <person name="Iampietro C."/>
            <person name="Lluch J."/>
            <person name="Castinel A."/>
            <person name="Donnadieu C."/>
            <person name="Desvignes T."/>
            <person name="Floi Bucao C."/>
            <person name="Jouanno E."/>
            <person name="Wen M."/>
            <person name="Mejri S."/>
            <person name="Dirks R."/>
            <person name="Jansen H."/>
            <person name="Henkel C."/>
            <person name="Chen W.J."/>
            <person name="Zahm M."/>
            <person name="Cabau C."/>
            <person name="Klopp C."/>
            <person name="Thompson A.W."/>
            <person name="Robinson-Rechavi M."/>
            <person name="Braasch I."/>
            <person name="Lecointre G."/>
            <person name="Bobe J."/>
            <person name="Postlethwait J.H."/>
            <person name="Berthelot C."/>
            <person name="Roest Crollius H."/>
            <person name="Guiguen Y."/>
        </authorList>
    </citation>
    <scope>NUCLEOTIDE SEQUENCE</scope>
    <source>
        <strain evidence="15">NC1722</strain>
    </source>
</reference>
<evidence type="ECO:0000256" key="2">
    <source>
        <dbReference type="ARBA" id="ARBA00004922"/>
    </source>
</evidence>
<dbReference type="Gene3D" id="3.40.50.11660">
    <property type="entry name" value="Glycosyl transferase family 10, C-terminal domain"/>
    <property type="match status" value="1"/>
</dbReference>
<comment type="catalytic activity">
    <reaction evidence="11">
        <text>an N-acetyl-alpha-neuraminyl-(2-&gt;3)-beta-D-galactosyl-(1-&gt;4)-N-acetyl-beta-D-glucosaminyl derivative + GDP-beta-L-fucose = an alpha-Neu5Ac-(2-&gt;3)-beta-D-Gal-(1-&gt;4)-[alpha-L-Fuc-(1-&gt;3)]-beta-D-GlcNAc derivative + GDP + H(+)</text>
        <dbReference type="Rhea" id="RHEA:56076"/>
        <dbReference type="ChEBI" id="CHEBI:15378"/>
        <dbReference type="ChEBI" id="CHEBI:57273"/>
        <dbReference type="ChEBI" id="CHEBI:58189"/>
        <dbReference type="ChEBI" id="CHEBI:136545"/>
        <dbReference type="ChEBI" id="CHEBI:139509"/>
    </reaction>
    <physiologicalReaction direction="left-to-right" evidence="11">
        <dbReference type="Rhea" id="RHEA:56077"/>
    </physiologicalReaction>
</comment>
<dbReference type="InterPro" id="IPR031481">
    <property type="entry name" value="Glyco_tran_10_N"/>
</dbReference>
<keyword evidence="12" id="KW-0333">Golgi apparatus</keyword>
<dbReference type="InterPro" id="IPR055270">
    <property type="entry name" value="Glyco_tran_10_C"/>
</dbReference>
<keyword evidence="7" id="KW-0735">Signal-anchor</keyword>
<evidence type="ECO:0000256" key="1">
    <source>
        <dbReference type="ARBA" id="ARBA00004167"/>
    </source>
</evidence>
<keyword evidence="4 12" id="KW-0328">Glycosyltransferase</keyword>
<evidence type="ECO:0000256" key="8">
    <source>
        <dbReference type="ARBA" id="ARBA00022989"/>
    </source>
</evidence>
<evidence type="ECO:0000256" key="11">
    <source>
        <dbReference type="ARBA" id="ARBA00036481"/>
    </source>
</evidence>
<dbReference type="SUPFAM" id="SSF53756">
    <property type="entry name" value="UDP-Glycosyltransferase/glycogen phosphorylase"/>
    <property type="match status" value="1"/>
</dbReference>
<dbReference type="GO" id="GO:0032580">
    <property type="term" value="C:Golgi cisterna membrane"/>
    <property type="evidence" value="ECO:0007669"/>
    <property type="project" value="UniProtKB-SubCell"/>
</dbReference>
<protein>
    <recommendedName>
        <fullName evidence="12">Fucosyltransferase</fullName>
        <ecNumber evidence="12">2.4.1.-</ecNumber>
    </recommendedName>
</protein>
<evidence type="ECO:0000256" key="3">
    <source>
        <dbReference type="ARBA" id="ARBA00008919"/>
    </source>
</evidence>
<dbReference type="InterPro" id="IPR038577">
    <property type="entry name" value="GT10-like_C_sf"/>
</dbReference>
<dbReference type="EC" id="2.4.1.-" evidence="12"/>
<evidence type="ECO:0000256" key="7">
    <source>
        <dbReference type="ARBA" id="ARBA00022968"/>
    </source>
</evidence>
<evidence type="ECO:0000259" key="13">
    <source>
        <dbReference type="Pfam" id="PF00852"/>
    </source>
</evidence>
<comment type="pathway">
    <text evidence="2">Protein modification; protein glycosylation.</text>
</comment>
<dbReference type="PANTHER" id="PTHR11929:SF12">
    <property type="entry name" value="ALPHA-(1,3)-FUCOSYLTRANSFERASE 7"/>
    <property type="match status" value="1"/>
</dbReference>
<keyword evidence="10" id="KW-0325">Glycoprotein</keyword>
<dbReference type="EMBL" id="JAINUG010000112">
    <property type="protein sequence ID" value="KAJ8395868.1"/>
    <property type="molecule type" value="Genomic_DNA"/>
</dbReference>
<accession>A0AAD7S4U8</accession>
<evidence type="ECO:0000256" key="4">
    <source>
        <dbReference type="ARBA" id="ARBA00022676"/>
    </source>
</evidence>
<evidence type="ECO:0000313" key="16">
    <source>
        <dbReference type="Proteomes" id="UP001221898"/>
    </source>
</evidence>
<dbReference type="FunFam" id="3.40.50.11660:FF:000001">
    <property type="entry name" value="alpha-(1,3)-fucosyltransferase 9"/>
    <property type="match status" value="1"/>
</dbReference>
<evidence type="ECO:0000256" key="5">
    <source>
        <dbReference type="ARBA" id="ARBA00022679"/>
    </source>
</evidence>
<comment type="similarity">
    <text evidence="3 12">Belongs to the glycosyltransferase 10 family.</text>
</comment>
<dbReference type="Pfam" id="PF17039">
    <property type="entry name" value="Glyco_tran_10_N"/>
    <property type="match status" value="1"/>
</dbReference>
<evidence type="ECO:0000313" key="15">
    <source>
        <dbReference type="EMBL" id="KAJ8395868.1"/>
    </source>
</evidence>
<sequence>MNAFHQLDHQRIQDALLTHHVKWLFNPPSGAHFGGVWERLIRLDLRIFPLPRFKEASSPIHSKLRRMTICLRTLMLGTVVIGTCGALLCLFLLKQSKGGGAWGGARGGAEKQPRNITILLWHWPFGRSYSLAGNVCQEAYQITGCLLIDNRSAFPLADVVVFHHHELKHGQAHLPLHLPRPPTQKWVWLSLEPPTSNGLLAAYDGVFNWTMTYRRDSDIFMPYGKLVPRAASDYTIPGNKSYLACWVVSNYRPQHERSKVYQRLKRAMEVQVYGHWVRRRLSNSKLLPTISHCFFYLAFENSLFTDYVTEKLWRNSFQAGTVPVVLGSPRCNYEALVPADSFIHVDDFGSAEEMATFLRQLAVDKERYASYFEWHQHHDVKLYSDWRERLCHICHQYHSLPSNKVYHNLDHWANSSTTC</sequence>
<keyword evidence="9 12" id="KW-0472">Membrane</keyword>
<evidence type="ECO:0000259" key="14">
    <source>
        <dbReference type="Pfam" id="PF17039"/>
    </source>
</evidence>
<keyword evidence="5 12" id="KW-0808">Transferase</keyword>
<organism evidence="15 16">
    <name type="scientific">Aldrovandia affinis</name>
    <dbReference type="NCBI Taxonomy" id="143900"/>
    <lineage>
        <taxon>Eukaryota</taxon>
        <taxon>Metazoa</taxon>
        <taxon>Chordata</taxon>
        <taxon>Craniata</taxon>
        <taxon>Vertebrata</taxon>
        <taxon>Euteleostomi</taxon>
        <taxon>Actinopterygii</taxon>
        <taxon>Neopterygii</taxon>
        <taxon>Teleostei</taxon>
        <taxon>Notacanthiformes</taxon>
        <taxon>Halosauridae</taxon>
        <taxon>Aldrovandia</taxon>
    </lineage>
</organism>
<feature type="domain" description="Fucosyltransferase N-terminal" evidence="14">
    <location>
        <begin position="115"/>
        <end position="224"/>
    </location>
</feature>
<keyword evidence="16" id="KW-1185">Reference proteome</keyword>
<dbReference type="AlphaFoldDB" id="A0AAD7S4U8"/>
<dbReference type="InterPro" id="IPR001503">
    <property type="entry name" value="Glyco_trans_10"/>
</dbReference>
<evidence type="ECO:0000256" key="10">
    <source>
        <dbReference type="ARBA" id="ARBA00023180"/>
    </source>
</evidence>
<keyword evidence="6 12" id="KW-0812">Transmembrane</keyword>
<comment type="caution">
    <text evidence="15">The sequence shown here is derived from an EMBL/GenBank/DDBJ whole genome shotgun (WGS) entry which is preliminary data.</text>
</comment>